<dbReference type="EMBL" id="JAGKQQ010000001">
    <property type="protein sequence ID" value="MBP3953950.1"/>
    <property type="molecule type" value="Genomic_DNA"/>
</dbReference>
<name>A0ABS5BJR3_9BACT</name>
<reference evidence="3 4" key="1">
    <citation type="submission" date="2021-04" db="EMBL/GenBank/DDBJ databases">
        <authorList>
            <person name="Ivanova A."/>
        </authorList>
    </citation>
    <scope>NUCLEOTIDE SEQUENCE [LARGE SCALE GENOMIC DNA]</scope>
    <source>
        <strain evidence="3 4">G18</strain>
    </source>
</reference>
<gene>
    <name evidence="3" type="ORF">J8F10_01360</name>
</gene>
<accession>A0ABS5BJR3</accession>
<organism evidence="3 4">
    <name type="scientific">Gemmata palustris</name>
    <dbReference type="NCBI Taxonomy" id="2822762"/>
    <lineage>
        <taxon>Bacteria</taxon>
        <taxon>Pseudomonadati</taxon>
        <taxon>Planctomycetota</taxon>
        <taxon>Planctomycetia</taxon>
        <taxon>Gemmatales</taxon>
        <taxon>Gemmataceae</taxon>
        <taxon>Gemmata</taxon>
    </lineage>
</organism>
<feature type="chain" id="PRO_5047172704" description="Hydrazine synthase alpha subunit middle domain-containing protein" evidence="1">
    <location>
        <begin position="22"/>
        <end position="1028"/>
    </location>
</feature>
<feature type="domain" description="Hydrazine synthase alpha subunit middle" evidence="2">
    <location>
        <begin position="568"/>
        <end position="672"/>
    </location>
</feature>
<keyword evidence="1" id="KW-0732">Signal</keyword>
<dbReference type="SUPFAM" id="SSF69304">
    <property type="entry name" value="Tricorn protease N-terminal domain"/>
    <property type="match status" value="1"/>
</dbReference>
<evidence type="ECO:0000256" key="1">
    <source>
        <dbReference type="SAM" id="SignalP"/>
    </source>
</evidence>
<sequence length="1028" mass="111491">MSFRACFLVALLLVVVSLAGAQPQPPDVSGPINVEPKPVASDKTVKLDYDIVYVRARRNGDKVGTNWPEISNPVFMDPGADLMLLHPDGTEEILVKGGAGSVTDPVVSFDGEWVYYSHFHDMKGASISQGPSGGADIYKIHVKSKKVVRLTHQGFTPNTGAANWSKDYRTPEAGKNYFEYGVFNTGPCPLPGGKVAFTSNRNGFKPPKRVPHIMQLFVMDEDGSNVECIGHLNLGMALHPTVLRDGRIMFSSLESQGLRASTLWGLWTINPDGTNWGPMASAFMPGASPSAWHFQTQMTDGSIVAEEYYNQTSSGFGSLVKFPLAPPSGEAAFGPGYTLDPRNPALRHGRLDSGAARTRRLPFSPYGVESITQFARADEGASDFAVRGQRTGTRVGKVTHPSAAPDNHLLTVWSSGPVNGGYTVHVPAVDGGLYLIKEGKAVNEPGEMLLIKNDPKYNEQWPRALVPYKRIHGIDEPKKLASLANDGTLSKHLPAGTPFGLVGTSSFYKRESYPNGVVKPGTVTAAFAGGPDATGTQDLDLFNTTVDATSLNWFNQGADAGRYTNDDIHAVRILAMEPATDRNKGPHSGRTFRSHATERLRVLGEIPLRKFTSGKEPTDPDGNPDTSFLAKIPADVGFTFQTLDKNGMVLNMAQTWHQVRPGEIRNDCGGCHAHSQKPTEFKLTAAAKADYEVFDLTQKTPLLTSKAQDESKKQWDARGETGLKFADGVKNVEYFRDVKPILDRSCAACHTLKGDAPAKLVLDDHKTVNVADCDDVPGTYYRLAMDGAGRFGHKPLITGWRGANASRYVRMFQSRRSLLVWKVYGARLDGWNNDDFPTETTPGDARTLKLKGEPVTNTLANRNRADLDFTGSVMPPPEAVKAGKVAPLTDEDKLTLVRWIDLGCPIDLDYDSAAPQKTGFGWALDDQRPTLALTSPKPGANPPLDRILVGMHDYGTGLDATSFTVTATFTANGAAPGTNLAEKFTPLGGRVYELKLATPFTGANEKLTVSVKDKQGNVTRIERTFSAK</sequence>
<dbReference type="Gene3D" id="2.120.10.30">
    <property type="entry name" value="TolB, C-terminal domain"/>
    <property type="match status" value="1"/>
</dbReference>
<evidence type="ECO:0000259" key="2">
    <source>
        <dbReference type="Pfam" id="PF18582"/>
    </source>
</evidence>
<proteinExistence type="predicted"/>
<comment type="caution">
    <text evidence="3">The sequence shown here is derived from an EMBL/GenBank/DDBJ whole genome shotgun (WGS) entry which is preliminary data.</text>
</comment>
<keyword evidence="4" id="KW-1185">Reference proteome</keyword>
<dbReference type="RefSeq" id="WP_210651965.1">
    <property type="nucleotide sequence ID" value="NZ_JAGKQQ010000001.1"/>
</dbReference>
<evidence type="ECO:0000313" key="3">
    <source>
        <dbReference type="EMBL" id="MBP3953950.1"/>
    </source>
</evidence>
<dbReference type="Proteomes" id="UP000676565">
    <property type="component" value="Unassembled WGS sequence"/>
</dbReference>
<dbReference type="Pfam" id="PF18582">
    <property type="entry name" value="HZS_alpha"/>
    <property type="match status" value="1"/>
</dbReference>
<feature type="signal peptide" evidence="1">
    <location>
        <begin position="1"/>
        <end position="21"/>
    </location>
</feature>
<evidence type="ECO:0000313" key="4">
    <source>
        <dbReference type="Proteomes" id="UP000676565"/>
    </source>
</evidence>
<protein>
    <recommendedName>
        <fullName evidence="2">Hydrazine synthase alpha subunit middle domain-containing protein</fullName>
    </recommendedName>
</protein>
<dbReference type="InterPro" id="IPR040698">
    <property type="entry name" value="HZS_alpha_mid"/>
</dbReference>
<dbReference type="InterPro" id="IPR011042">
    <property type="entry name" value="6-blade_b-propeller_TolB-like"/>
</dbReference>